<evidence type="ECO:0000313" key="2">
    <source>
        <dbReference type="Proteomes" id="UP000540412"/>
    </source>
</evidence>
<dbReference type="RefSeq" id="WP_040754248.1">
    <property type="nucleotide sequence ID" value="NZ_JACHIT010000002.1"/>
</dbReference>
<sequence>MMREFDSPGPISVVIEAYVGHIRVVAADRTTAVVDVRADDRNRRFDVEAVERTRVEYSEGRLRVSAPGPPWGGEAVGRAHGSIEIVVEVPIGSQVRADTGMGTIRTEGRLGDCRLTSSLGDISVGAAESAVTATTTTGSIHVDLITQGRIRLETTMGELDIGVRPGTAAVLDLHTDFGWVRNDLETAGDPGASGRTAEVRARVTTGNIVVRRVA</sequence>
<keyword evidence="2" id="KW-1185">Reference proteome</keyword>
<comment type="caution">
    <text evidence="1">The sequence shown here is derived from an EMBL/GenBank/DDBJ whole genome shotgun (WGS) entry which is preliminary data.</text>
</comment>
<name>A0A7W9PIB2_9NOCA</name>
<organism evidence="1 2">
    <name type="scientific">Nocardia transvalensis</name>
    <dbReference type="NCBI Taxonomy" id="37333"/>
    <lineage>
        <taxon>Bacteria</taxon>
        <taxon>Bacillati</taxon>
        <taxon>Actinomycetota</taxon>
        <taxon>Actinomycetes</taxon>
        <taxon>Mycobacteriales</taxon>
        <taxon>Nocardiaceae</taxon>
        <taxon>Nocardia</taxon>
    </lineage>
</organism>
<dbReference type="EMBL" id="JACHIT010000002">
    <property type="protein sequence ID" value="MBB5916587.1"/>
    <property type="molecule type" value="Genomic_DNA"/>
</dbReference>
<evidence type="ECO:0008006" key="3">
    <source>
        <dbReference type="Google" id="ProtNLM"/>
    </source>
</evidence>
<dbReference type="Proteomes" id="UP000540412">
    <property type="component" value="Unassembled WGS sequence"/>
</dbReference>
<reference evidence="1 2" key="1">
    <citation type="submission" date="2020-08" db="EMBL/GenBank/DDBJ databases">
        <title>Sequencing the genomes of 1000 actinobacteria strains.</title>
        <authorList>
            <person name="Klenk H.-P."/>
        </authorList>
    </citation>
    <scope>NUCLEOTIDE SEQUENCE [LARGE SCALE GENOMIC DNA]</scope>
    <source>
        <strain evidence="1 2">DSM 43582</strain>
    </source>
</reference>
<evidence type="ECO:0000313" key="1">
    <source>
        <dbReference type="EMBL" id="MBB5916587.1"/>
    </source>
</evidence>
<gene>
    <name evidence="1" type="ORF">BJY24_005499</name>
</gene>
<dbReference type="AlphaFoldDB" id="A0A7W9PIB2"/>
<proteinExistence type="predicted"/>
<accession>A0A7W9PIB2</accession>
<dbReference type="Gene3D" id="2.160.20.120">
    <property type="match status" value="1"/>
</dbReference>
<protein>
    <recommendedName>
        <fullName evidence="3">Adhesin domain-containing protein</fullName>
    </recommendedName>
</protein>